<gene>
    <name evidence="1" type="ORF">H9872_06575</name>
</gene>
<dbReference type="AlphaFoldDB" id="A0A9E2KD56"/>
<proteinExistence type="predicted"/>
<sequence>MVKHLLCTNCGYDMVGSEYIANTVDASLCQQGPMYSNQTLLNLNTKPYHQITCPYCKSTGNWTT</sequence>
<dbReference type="Proteomes" id="UP000824229">
    <property type="component" value="Unassembled WGS sequence"/>
</dbReference>
<name>A0A9E2KD56_9FIRM</name>
<dbReference type="EMBL" id="JAHLFQ010000145">
    <property type="protein sequence ID" value="MBU3804403.1"/>
    <property type="molecule type" value="Genomic_DNA"/>
</dbReference>
<accession>A0A9E2KD56</accession>
<reference evidence="1" key="1">
    <citation type="journal article" date="2021" name="PeerJ">
        <title>Extensive microbial diversity within the chicken gut microbiome revealed by metagenomics and culture.</title>
        <authorList>
            <person name="Gilroy R."/>
            <person name="Ravi A."/>
            <person name="Getino M."/>
            <person name="Pursley I."/>
            <person name="Horton D.L."/>
            <person name="Alikhan N.F."/>
            <person name="Baker D."/>
            <person name="Gharbi K."/>
            <person name="Hall N."/>
            <person name="Watson M."/>
            <person name="Adriaenssens E.M."/>
            <person name="Foster-Nyarko E."/>
            <person name="Jarju S."/>
            <person name="Secka A."/>
            <person name="Antonio M."/>
            <person name="Oren A."/>
            <person name="Chaudhuri R.R."/>
            <person name="La Ragione R."/>
            <person name="Hildebrand F."/>
            <person name="Pallen M.J."/>
        </authorList>
    </citation>
    <scope>NUCLEOTIDE SEQUENCE</scope>
    <source>
        <strain evidence="1">B5-657</strain>
    </source>
</reference>
<evidence type="ECO:0000313" key="2">
    <source>
        <dbReference type="Proteomes" id="UP000824229"/>
    </source>
</evidence>
<comment type="caution">
    <text evidence="1">The sequence shown here is derived from an EMBL/GenBank/DDBJ whole genome shotgun (WGS) entry which is preliminary data.</text>
</comment>
<evidence type="ECO:0000313" key="1">
    <source>
        <dbReference type="EMBL" id="MBU3804403.1"/>
    </source>
</evidence>
<reference evidence="1" key="2">
    <citation type="submission" date="2021-04" db="EMBL/GenBank/DDBJ databases">
        <authorList>
            <person name="Gilroy R."/>
        </authorList>
    </citation>
    <scope>NUCLEOTIDE SEQUENCE</scope>
    <source>
        <strain evidence="1">B5-657</strain>
    </source>
</reference>
<organism evidence="1 2">
    <name type="scientific">Candidatus Cellulosilyticum pullistercoris</name>
    <dbReference type="NCBI Taxonomy" id="2838521"/>
    <lineage>
        <taxon>Bacteria</taxon>
        <taxon>Bacillati</taxon>
        <taxon>Bacillota</taxon>
        <taxon>Clostridia</taxon>
        <taxon>Lachnospirales</taxon>
        <taxon>Cellulosilyticaceae</taxon>
        <taxon>Cellulosilyticum</taxon>
    </lineage>
</organism>
<protein>
    <submittedName>
        <fullName evidence="1">Uncharacterized protein</fullName>
    </submittedName>
</protein>